<accession>A0A9Q9DQW2</accession>
<protein>
    <submittedName>
        <fullName evidence="1">Uncharacterized protein</fullName>
    </submittedName>
</protein>
<dbReference type="Proteomes" id="UP001056012">
    <property type="component" value="Chromosome 2"/>
</dbReference>
<gene>
    <name evidence="1" type="ORF">yc1106_02749</name>
</gene>
<keyword evidence="2" id="KW-1185">Reference proteome</keyword>
<reference evidence="1" key="1">
    <citation type="submission" date="2021-12" db="EMBL/GenBank/DDBJ databases">
        <title>Curvularia clavata genome.</title>
        <authorList>
            <person name="Cao Y."/>
        </authorList>
    </citation>
    <scope>NUCLEOTIDE SEQUENCE</scope>
    <source>
        <strain evidence="1">Yc1106</strain>
    </source>
</reference>
<dbReference type="VEuPathDB" id="FungiDB:yc1106_02749"/>
<organism evidence="1 2">
    <name type="scientific">Curvularia clavata</name>
    <dbReference type="NCBI Taxonomy" id="95742"/>
    <lineage>
        <taxon>Eukaryota</taxon>
        <taxon>Fungi</taxon>
        <taxon>Dikarya</taxon>
        <taxon>Ascomycota</taxon>
        <taxon>Pezizomycotina</taxon>
        <taxon>Dothideomycetes</taxon>
        <taxon>Pleosporomycetidae</taxon>
        <taxon>Pleosporales</taxon>
        <taxon>Pleosporineae</taxon>
        <taxon>Pleosporaceae</taxon>
        <taxon>Curvularia</taxon>
    </lineage>
</organism>
<sequence>MLVVCPQECDSVVKTLRDIIRCSATGSGGSLLAVYHEPSTLPTVDTIRKKLGPQIGISSLDAVLVFGYENAQLGVTELKIKRWIDGLADLVRSEYRPMEGQRYLSQIERFRGLLFVQMARLPRELWQHAARRYHGLVHKMGLRLDSVNSLRGSNLFDIRMTAMRHKNLAQSLARILDGHHERFIGYLRKHGQTLKPTFLGRGRKLIEDGDAMVGIFIPDESAASAETWWDLVEPVPIRN</sequence>
<dbReference type="AlphaFoldDB" id="A0A9Q9DQW2"/>
<dbReference type="OrthoDB" id="10390626at2759"/>
<evidence type="ECO:0000313" key="2">
    <source>
        <dbReference type="Proteomes" id="UP001056012"/>
    </source>
</evidence>
<dbReference type="EMBL" id="CP089275">
    <property type="protein sequence ID" value="USP75475.1"/>
    <property type="molecule type" value="Genomic_DNA"/>
</dbReference>
<proteinExistence type="predicted"/>
<name>A0A9Q9DQW2_CURCL</name>
<evidence type="ECO:0000313" key="1">
    <source>
        <dbReference type="EMBL" id="USP75475.1"/>
    </source>
</evidence>